<gene>
    <name evidence="1" type="ORF">OG560_33695</name>
</gene>
<accession>A0ABZ1KCK5</accession>
<reference evidence="1 2" key="1">
    <citation type="submission" date="2022-10" db="EMBL/GenBank/DDBJ databases">
        <title>The complete genomes of actinobacterial strains from the NBC collection.</title>
        <authorList>
            <person name="Joergensen T.S."/>
            <person name="Alvarez Arevalo M."/>
            <person name="Sterndorff E.B."/>
            <person name="Faurdal D."/>
            <person name="Vuksanovic O."/>
            <person name="Mourched A.-S."/>
            <person name="Charusanti P."/>
            <person name="Shaw S."/>
            <person name="Blin K."/>
            <person name="Weber T."/>
        </authorList>
    </citation>
    <scope>NUCLEOTIDE SEQUENCE [LARGE SCALE GENOMIC DNA]</scope>
    <source>
        <strain evidence="1 2">NBC_00185</strain>
    </source>
</reference>
<dbReference type="EMBL" id="CP108135">
    <property type="protein sequence ID" value="WTP70107.1"/>
    <property type="molecule type" value="Genomic_DNA"/>
</dbReference>
<name>A0ABZ1KCK5_9ACTN</name>
<proteinExistence type="predicted"/>
<keyword evidence="2" id="KW-1185">Reference proteome</keyword>
<evidence type="ECO:0000313" key="2">
    <source>
        <dbReference type="Proteomes" id="UP001622496"/>
    </source>
</evidence>
<organism evidence="1 2">
    <name type="scientific">[Kitasatospora] papulosa</name>
    <dbReference type="NCBI Taxonomy" id="1464011"/>
    <lineage>
        <taxon>Bacteria</taxon>
        <taxon>Bacillati</taxon>
        <taxon>Actinomycetota</taxon>
        <taxon>Actinomycetes</taxon>
        <taxon>Kitasatosporales</taxon>
        <taxon>Streptomycetaceae</taxon>
        <taxon>Streptomyces</taxon>
    </lineage>
</organism>
<evidence type="ECO:0000313" key="1">
    <source>
        <dbReference type="EMBL" id="WTP70107.1"/>
    </source>
</evidence>
<dbReference type="RefSeq" id="WP_158713592.1">
    <property type="nucleotide sequence ID" value="NZ_CP108135.1"/>
</dbReference>
<sequence>MNEKLAVLQFAASNGVVFVEDADRPLSTEVNPSSQLAETDPNRSVTVDVVHAMDDLVSIEIQEGDREPDGLSKFFDGTLTFKHGRLRVRDVSGDNFVTIGLTPGTARVRIYSEPAEIPRSLIVLVPPLD</sequence>
<dbReference type="Proteomes" id="UP001622496">
    <property type="component" value="Chromosome"/>
</dbReference>
<protein>
    <submittedName>
        <fullName evidence="1">Uncharacterized protein</fullName>
    </submittedName>
</protein>